<comment type="subunit">
    <text evidence="3">Homodimer.</text>
</comment>
<dbReference type="AlphaFoldDB" id="A2STD5"/>
<organism evidence="4 5">
    <name type="scientific">Methanocorpusculum labreanum (strain ATCC 43576 / DSM 4855 / Z)</name>
    <dbReference type="NCBI Taxonomy" id="410358"/>
    <lineage>
        <taxon>Archaea</taxon>
        <taxon>Methanobacteriati</taxon>
        <taxon>Methanobacteriota</taxon>
        <taxon>Stenosarchaea group</taxon>
        <taxon>Methanomicrobia</taxon>
        <taxon>Methanomicrobiales</taxon>
        <taxon>Methanocorpusculaceae</taxon>
        <taxon>Methanocorpusculum</taxon>
    </lineage>
</organism>
<dbReference type="InterPro" id="IPR014710">
    <property type="entry name" value="RmlC-like_jellyroll"/>
</dbReference>
<evidence type="ECO:0000256" key="2">
    <source>
        <dbReference type="PIRSR" id="PIRSR600888-3"/>
    </source>
</evidence>
<dbReference type="OrthoDB" id="2990at2157"/>
<dbReference type="GO" id="GO:0019305">
    <property type="term" value="P:dTDP-rhamnose biosynthetic process"/>
    <property type="evidence" value="ECO:0007669"/>
    <property type="project" value="UniProtKB-UniRule"/>
</dbReference>
<dbReference type="SUPFAM" id="SSF51182">
    <property type="entry name" value="RmlC-like cupins"/>
    <property type="match status" value="1"/>
</dbReference>
<dbReference type="InterPro" id="IPR000888">
    <property type="entry name" value="RmlC-like"/>
</dbReference>
<evidence type="ECO:0000256" key="3">
    <source>
        <dbReference type="RuleBase" id="RU364069"/>
    </source>
</evidence>
<feature type="active site" description="Proton donor" evidence="1">
    <location>
        <position position="135"/>
    </location>
</feature>
<dbReference type="PANTHER" id="PTHR21047:SF2">
    <property type="entry name" value="THYMIDINE DIPHOSPHO-4-KETO-RHAMNOSE 3,5-EPIMERASE"/>
    <property type="match status" value="1"/>
</dbReference>
<evidence type="ECO:0000313" key="5">
    <source>
        <dbReference type="Proteomes" id="UP000000365"/>
    </source>
</evidence>
<dbReference type="EC" id="5.1.3.13" evidence="3"/>
<dbReference type="KEGG" id="mla:Mlab_1425"/>
<dbReference type="Pfam" id="PF00908">
    <property type="entry name" value="dTDP_sugar_isom"/>
    <property type="match status" value="1"/>
</dbReference>
<comment type="pathway">
    <text evidence="3">Carbohydrate biosynthesis; dTDP-L-rhamnose biosynthesis.</text>
</comment>
<sequence>MGKLTIIETPLKGLYIVETNAFIDHRGAFARWFCEEELAAVLGKRHIKNVNFSRTVKKGSIRGMHFQKPPHAEMKLVRCIRGRILDVVVDIRAGSPTFLQHYSVELSAENMKMFAVPEGFAHGFQSLEDDSEIMYLVTEFYSPESEAGLRFSDPALKIEWPLPVMDISEKDGKHPLVNDNFVGFDVSMYGEQV</sequence>
<comment type="similarity">
    <text evidence="3">Belongs to the dTDP-4-dehydrorhamnose 3,5-epimerase family.</text>
</comment>
<name>A2STD5_METLZ</name>
<dbReference type="HOGENOM" id="CLU_090940_1_0_2"/>
<dbReference type="STRING" id="410358.Mlab_1425"/>
<protein>
    <recommendedName>
        <fullName evidence="3">dTDP-4-dehydrorhamnose 3,5-epimerase</fullName>
        <ecNumber evidence="3">5.1.3.13</ecNumber>
    </recommendedName>
    <alternativeName>
        <fullName evidence="3">Thymidine diphospho-4-keto-rhamnose 3,5-epimerase</fullName>
    </alternativeName>
</protein>
<dbReference type="GO" id="GO:0005829">
    <property type="term" value="C:cytosol"/>
    <property type="evidence" value="ECO:0007669"/>
    <property type="project" value="TreeGrafter"/>
</dbReference>
<dbReference type="Gene3D" id="2.60.120.10">
    <property type="entry name" value="Jelly Rolls"/>
    <property type="match status" value="1"/>
</dbReference>
<comment type="catalytic activity">
    <reaction evidence="3">
        <text>dTDP-4-dehydro-6-deoxy-alpha-D-glucose = dTDP-4-dehydro-beta-L-rhamnose</text>
        <dbReference type="Rhea" id="RHEA:16969"/>
        <dbReference type="ChEBI" id="CHEBI:57649"/>
        <dbReference type="ChEBI" id="CHEBI:62830"/>
        <dbReference type="EC" id="5.1.3.13"/>
    </reaction>
</comment>
<dbReference type="NCBIfam" id="TIGR01221">
    <property type="entry name" value="rmlC"/>
    <property type="match status" value="1"/>
</dbReference>
<dbReference type="CDD" id="cd00438">
    <property type="entry name" value="cupin_RmlC"/>
    <property type="match status" value="1"/>
</dbReference>
<reference evidence="4 5" key="1">
    <citation type="journal article" date="2009" name="Stand. Genomic Sci.">
        <title>Complete genome sequence of Methanocorpusculum labreanum type strain Z.</title>
        <authorList>
            <person name="Anderson I.J."/>
            <person name="Sieprawska-Lupa M."/>
            <person name="Goltsman E."/>
            <person name="Lapidus A."/>
            <person name="Copeland A."/>
            <person name="Glavina Del Rio T."/>
            <person name="Tice H."/>
            <person name="Dalin E."/>
            <person name="Barry K."/>
            <person name="Pitluck S."/>
            <person name="Hauser L."/>
            <person name="Land M."/>
            <person name="Lucas S."/>
            <person name="Richardson P."/>
            <person name="Whitman W.B."/>
            <person name="Kyrpides N.C."/>
        </authorList>
    </citation>
    <scope>NUCLEOTIDE SEQUENCE [LARGE SCALE GENOMIC DNA]</scope>
    <source>
        <strain evidence="5">ATCC 43576 / DSM 4855 / Z</strain>
    </source>
</reference>
<dbReference type="RefSeq" id="WP_011833794.1">
    <property type="nucleotide sequence ID" value="NC_008942.1"/>
</dbReference>
<evidence type="ECO:0000313" key="4">
    <source>
        <dbReference type="EMBL" id="ABN07591.1"/>
    </source>
</evidence>
<keyword evidence="5" id="KW-1185">Reference proteome</keyword>
<accession>A2STD5</accession>
<feature type="site" description="Participates in a stacking interaction with the thymidine ring of dTDP-4-oxo-6-deoxyglucose" evidence="2">
    <location>
        <position position="141"/>
    </location>
</feature>
<dbReference type="GeneID" id="4795512"/>
<dbReference type="PANTHER" id="PTHR21047">
    <property type="entry name" value="DTDP-6-DEOXY-D-GLUCOSE-3,5 EPIMERASE"/>
    <property type="match status" value="1"/>
</dbReference>
<dbReference type="GO" id="GO:0008830">
    <property type="term" value="F:dTDP-4-dehydrorhamnose 3,5-epimerase activity"/>
    <property type="evidence" value="ECO:0007669"/>
    <property type="project" value="UniProtKB-UniRule"/>
</dbReference>
<dbReference type="EMBL" id="CP000559">
    <property type="protein sequence ID" value="ABN07591.1"/>
    <property type="molecule type" value="Genomic_DNA"/>
</dbReference>
<proteinExistence type="inferred from homology"/>
<dbReference type="GO" id="GO:0000271">
    <property type="term" value="P:polysaccharide biosynthetic process"/>
    <property type="evidence" value="ECO:0007669"/>
    <property type="project" value="TreeGrafter"/>
</dbReference>
<gene>
    <name evidence="4" type="ordered locus">Mlab_1425</name>
</gene>
<keyword evidence="3 4" id="KW-0413">Isomerase</keyword>
<dbReference type="Proteomes" id="UP000000365">
    <property type="component" value="Chromosome"/>
</dbReference>
<dbReference type="InterPro" id="IPR011051">
    <property type="entry name" value="RmlC_Cupin_sf"/>
</dbReference>
<dbReference type="UniPathway" id="UPA00124"/>
<evidence type="ECO:0000256" key="1">
    <source>
        <dbReference type="PIRSR" id="PIRSR600888-1"/>
    </source>
</evidence>
<feature type="active site" description="Proton acceptor" evidence="1">
    <location>
        <position position="65"/>
    </location>
</feature>
<comment type="function">
    <text evidence="3">Catalyzes the epimerization of the C3' and C5'positions of dTDP-6-deoxy-D-xylo-4-hexulose, forming dTDP-6-deoxy-L-lyxo-4-hexulose.</text>
</comment>
<dbReference type="eggNOG" id="arCOG04188">
    <property type="taxonomic scope" value="Archaea"/>
</dbReference>